<dbReference type="EMBL" id="JACAGB010000024">
    <property type="protein sequence ID" value="KAF6304793.1"/>
    <property type="molecule type" value="Genomic_DNA"/>
</dbReference>
<dbReference type="AlphaFoldDB" id="A0A7J7TW32"/>
<reference evidence="1 2" key="1">
    <citation type="journal article" date="2020" name="Nature">
        <title>Six reference-quality genomes reveal evolution of bat adaptations.</title>
        <authorList>
            <person name="Jebb D."/>
            <person name="Huang Z."/>
            <person name="Pippel M."/>
            <person name="Hughes G.M."/>
            <person name="Lavrichenko K."/>
            <person name="Devanna P."/>
            <person name="Winkler S."/>
            <person name="Jermiin L.S."/>
            <person name="Skirmuntt E.C."/>
            <person name="Katzourakis A."/>
            <person name="Burkitt-Gray L."/>
            <person name="Ray D.A."/>
            <person name="Sullivan K.A.M."/>
            <person name="Roscito J.G."/>
            <person name="Kirilenko B.M."/>
            <person name="Davalos L.M."/>
            <person name="Corthals A.P."/>
            <person name="Power M.L."/>
            <person name="Jones G."/>
            <person name="Ransome R.D."/>
            <person name="Dechmann D.K.N."/>
            <person name="Locatelli A.G."/>
            <person name="Puechmaille S.J."/>
            <person name="Fedrigo O."/>
            <person name="Jarvis E.D."/>
            <person name="Hiller M."/>
            <person name="Vernes S.C."/>
            <person name="Myers E.W."/>
            <person name="Teeling E.C."/>
        </authorList>
    </citation>
    <scope>NUCLEOTIDE SEQUENCE [LARGE SCALE GENOMIC DNA]</scope>
    <source>
        <strain evidence="1">MPipKuh1</strain>
        <tissue evidence="1">Flight muscle</tissue>
    </source>
</reference>
<dbReference type="Proteomes" id="UP000558488">
    <property type="component" value="Unassembled WGS sequence"/>
</dbReference>
<organism evidence="1 2">
    <name type="scientific">Pipistrellus kuhlii</name>
    <name type="common">Kuhl's pipistrelle</name>
    <dbReference type="NCBI Taxonomy" id="59472"/>
    <lineage>
        <taxon>Eukaryota</taxon>
        <taxon>Metazoa</taxon>
        <taxon>Chordata</taxon>
        <taxon>Craniata</taxon>
        <taxon>Vertebrata</taxon>
        <taxon>Euteleostomi</taxon>
        <taxon>Mammalia</taxon>
        <taxon>Eutheria</taxon>
        <taxon>Laurasiatheria</taxon>
        <taxon>Chiroptera</taxon>
        <taxon>Yangochiroptera</taxon>
        <taxon>Vespertilionidae</taxon>
        <taxon>Pipistrellus</taxon>
    </lineage>
</organism>
<evidence type="ECO:0000313" key="1">
    <source>
        <dbReference type="EMBL" id="KAF6304793.1"/>
    </source>
</evidence>
<gene>
    <name evidence="1" type="ORF">mPipKuh1_009247</name>
</gene>
<accession>A0A7J7TW32</accession>
<sequence length="121" mass="14374">MWTRFYNLTASLFLKCIDFLQRGRERDRELETSMREKHRSALPPAHPALGMCPQPRYMPLTRIEPGTFQSADRRSTTEPNWFRADKVLTKILQLSTRLQSKHIHVAMRFNTWKTARLNCRL</sequence>
<evidence type="ECO:0000313" key="2">
    <source>
        <dbReference type="Proteomes" id="UP000558488"/>
    </source>
</evidence>
<protein>
    <submittedName>
        <fullName evidence="1">Uncharacterized protein</fullName>
    </submittedName>
</protein>
<name>A0A7J7TW32_PIPKU</name>
<keyword evidence="2" id="KW-1185">Reference proteome</keyword>
<proteinExistence type="predicted"/>
<comment type="caution">
    <text evidence="1">The sequence shown here is derived from an EMBL/GenBank/DDBJ whole genome shotgun (WGS) entry which is preliminary data.</text>
</comment>